<proteinExistence type="inferred from homology"/>
<gene>
    <name evidence="2" type="ORF">M437DRAFT_54745</name>
</gene>
<dbReference type="AlphaFoldDB" id="A0A074VMP5"/>
<dbReference type="HOGENOM" id="CLU_010194_9_0_1"/>
<evidence type="ECO:0000313" key="2">
    <source>
        <dbReference type="EMBL" id="KEQ60389.1"/>
    </source>
</evidence>
<sequence>MSSKSLILITGANQGLGYYAAQQLAATGKYHILIGSRDINKANKAIESLAADSSVKVSASDFSPLEIDVNSDSSIHAAAKQVEEKYGKLDILLNNAGIAQAQEAASDGSGPSLREIYRSHYETNVFGAAVVTEAFLPLLRKGTSKRLAFTSSGLASLELAAKPDTLYSANNYPIYRSTKTALNMIMLGYALQLEKEGFVVSAADPGYCATNLNGNSGFKDPRDGAKELIKSCVGEKKDVHGVMVNDEGIVPW</sequence>
<reference evidence="2 3" key="1">
    <citation type="journal article" date="2014" name="BMC Genomics">
        <title>Genome sequencing of four Aureobasidium pullulans varieties: biotechnological potential, stress tolerance, and description of new species.</title>
        <authorList>
            <person name="Gostin Ar C."/>
            <person name="Ohm R.A."/>
            <person name="Kogej T."/>
            <person name="Sonjak S."/>
            <person name="Turk M."/>
            <person name="Zajc J."/>
            <person name="Zalar P."/>
            <person name="Grube M."/>
            <person name="Sun H."/>
            <person name="Han J."/>
            <person name="Sharma A."/>
            <person name="Chiniquy J."/>
            <person name="Ngan C.Y."/>
            <person name="Lipzen A."/>
            <person name="Barry K."/>
            <person name="Grigoriev I.V."/>
            <person name="Gunde-Cimerman N."/>
        </authorList>
    </citation>
    <scope>NUCLEOTIDE SEQUENCE [LARGE SCALE GENOMIC DNA]</scope>
    <source>
        <strain evidence="2 3">CBS 110374</strain>
    </source>
</reference>
<dbReference type="SUPFAM" id="SSF51735">
    <property type="entry name" value="NAD(P)-binding Rossmann-fold domains"/>
    <property type="match status" value="1"/>
</dbReference>
<dbReference type="PANTHER" id="PTHR43544">
    <property type="entry name" value="SHORT-CHAIN DEHYDROGENASE/REDUCTASE"/>
    <property type="match status" value="1"/>
</dbReference>
<dbReference type="EMBL" id="KL584843">
    <property type="protein sequence ID" value="KEQ60389.1"/>
    <property type="molecule type" value="Genomic_DNA"/>
</dbReference>
<dbReference type="InterPro" id="IPR036291">
    <property type="entry name" value="NAD(P)-bd_dom_sf"/>
</dbReference>
<organism evidence="2 3">
    <name type="scientific">Aureobasidium melanogenum (strain CBS 110374)</name>
    <name type="common">Aureobasidium pullulans var. melanogenum</name>
    <dbReference type="NCBI Taxonomy" id="1043003"/>
    <lineage>
        <taxon>Eukaryota</taxon>
        <taxon>Fungi</taxon>
        <taxon>Dikarya</taxon>
        <taxon>Ascomycota</taxon>
        <taxon>Pezizomycotina</taxon>
        <taxon>Dothideomycetes</taxon>
        <taxon>Dothideomycetidae</taxon>
        <taxon>Dothideales</taxon>
        <taxon>Saccotheciaceae</taxon>
        <taxon>Aureobasidium</taxon>
    </lineage>
</organism>
<dbReference type="PANTHER" id="PTHR43544:SF32">
    <property type="entry name" value="CHAIN DEHYDROGENASE, PUTATIVE (AFU_ORTHOLOGUE AFUA_5G01530)-RELATED"/>
    <property type="match status" value="1"/>
</dbReference>
<dbReference type="GO" id="GO:0019748">
    <property type="term" value="P:secondary metabolic process"/>
    <property type="evidence" value="ECO:0007669"/>
    <property type="project" value="TreeGrafter"/>
</dbReference>
<keyword evidence="3" id="KW-1185">Reference proteome</keyword>
<dbReference type="Proteomes" id="UP000030672">
    <property type="component" value="Unassembled WGS sequence"/>
</dbReference>
<evidence type="ECO:0000256" key="1">
    <source>
        <dbReference type="ARBA" id="ARBA00006484"/>
    </source>
</evidence>
<dbReference type="GO" id="GO:0016491">
    <property type="term" value="F:oxidoreductase activity"/>
    <property type="evidence" value="ECO:0007669"/>
    <property type="project" value="TreeGrafter"/>
</dbReference>
<name>A0A074VMP5_AURM1</name>
<dbReference type="Pfam" id="PF00106">
    <property type="entry name" value="adh_short"/>
    <property type="match status" value="1"/>
</dbReference>
<accession>A0A074VMP5</accession>
<dbReference type="GO" id="GO:0005737">
    <property type="term" value="C:cytoplasm"/>
    <property type="evidence" value="ECO:0007669"/>
    <property type="project" value="TreeGrafter"/>
</dbReference>
<dbReference type="GeneID" id="63916122"/>
<dbReference type="InterPro" id="IPR002347">
    <property type="entry name" value="SDR_fam"/>
</dbReference>
<dbReference type="RefSeq" id="XP_040877412.1">
    <property type="nucleotide sequence ID" value="XM_041022749.1"/>
</dbReference>
<comment type="similarity">
    <text evidence="1">Belongs to the short-chain dehydrogenases/reductases (SDR) family.</text>
</comment>
<protein>
    <submittedName>
        <fullName evidence="2">NAD(P)-binding protein</fullName>
    </submittedName>
</protein>
<dbReference type="PRINTS" id="PR00081">
    <property type="entry name" value="GDHRDH"/>
</dbReference>
<dbReference type="InterPro" id="IPR051468">
    <property type="entry name" value="Fungal_SecMetab_SDRs"/>
</dbReference>
<evidence type="ECO:0000313" key="3">
    <source>
        <dbReference type="Proteomes" id="UP000030672"/>
    </source>
</evidence>
<dbReference type="Gene3D" id="3.40.50.720">
    <property type="entry name" value="NAD(P)-binding Rossmann-like Domain"/>
    <property type="match status" value="1"/>
</dbReference>